<keyword evidence="2" id="KW-1185">Reference proteome</keyword>
<sequence length="92" mass="9746">MELLRVHRTQALEGAGDVINVLHGFIQPTHHNLAVGGHLRVPGDGGIAGQSLGPNCSRVELSPQADDCSALTISSRPGHVYGSKVSSHFREK</sequence>
<dbReference type="AlphaFoldDB" id="A0A3Q3Q846"/>
<protein>
    <submittedName>
        <fullName evidence="1">Uncharacterized protein</fullName>
    </submittedName>
</protein>
<name>A0A3Q3Q846_MONAL</name>
<dbReference type="Ensembl" id="ENSMALT00000006770.1">
    <property type="protein sequence ID" value="ENSMALP00000006630.1"/>
    <property type="gene ID" value="ENSMALG00000004746.1"/>
</dbReference>
<reference evidence="1" key="2">
    <citation type="submission" date="2025-09" db="UniProtKB">
        <authorList>
            <consortium name="Ensembl"/>
        </authorList>
    </citation>
    <scope>IDENTIFICATION</scope>
</reference>
<proteinExistence type="predicted"/>
<organism evidence="1 2">
    <name type="scientific">Monopterus albus</name>
    <name type="common">Swamp eel</name>
    <dbReference type="NCBI Taxonomy" id="43700"/>
    <lineage>
        <taxon>Eukaryota</taxon>
        <taxon>Metazoa</taxon>
        <taxon>Chordata</taxon>
        <taxon>Craniata</taxon>
        <taxon>Vertebrata</taxon>
        <taxon>Euteleostomi</taxon>
        <taxon>Actinopterygii</taxon>
        <taxon>Neopterygii</taxon>
        <taxon>Teleostei</taxon>
        <taxon>Neoteleostei</taxon>
        <taxon>Acanthomorphata</taxon>
        <taxon>Anabantaria</taxon>
        <taxon>Synbranchiformes</taxon>
        <taxon>Synbranchidae</taxon>
        <taxon>Monopterus</taxon>
    </lineage>
</organism>
<accession>A0A3Q3Q846</accession>
<evidence type="ECO:0000313" key="2">
    <source>
        <dbReference type="Proteomes" id="UP000261600"/>
    </source>
</evidence>
<reference evidence="1" key="1">
    <citation type="submission" date="2025-08" db="UniProtKB">
        <authorList>
            <consortium name="Ensembl"/>
        </authorList>
    </citation>
    <scope>IDENTIFICATION</scope>
</reference>
<dbReference type="Proteomes" id="UP000261600">
    <property type="component" value="Unplaced"/>
</dbReference>
<evidence type="ECO:0000313" key="1">
    <source>
        <dbReference type="Ensembl" id="ENSMALP00000006630.1"/>
    </source>
</evidence>